<dbReference type="EMBL" id="GGFK01013532">
    <property type="protein sequence ID" value="MBW46853.1"/>
    <property type="molecule type" value="Transcribed_RNA"/>
</dbReference>
<proteinExistence type="predicted"/>
<protein>
    <submittedName>
        <fullName evidence="3">Putative secreted protein</fullName>
    </submittedName>
</protein>
<feature type="region of interest" description="Disordered" evidence="1">
    <location>
        <begin position="142"/>
        <end position="177"/>
    </location>
</feature>
<feature type="compositionally biased region" description="Basic and acidic residues" evidence="1">
    <location>
        <begin position="142"/>
        <end position="161"/>
    </location>
</feature>
<accession>A0A2M4B1E3</accession>
<organism evidence="3">
    <name type="scientific">Anopheles triannulatus</name>
    <dbReference type="NCBI Taxonomy" id="58253"/>
    <lineage>
        <taxon>Eukaryota</taxon>
        <taxon>Metazoa</taxon>
        <taxon>Ecdysozoa</taxon>
        <taxon>Arthropoda</taxon>
        <taxon>Hexapoda</taxon>
        <taxon>Insecta</taxon>
        <taxon>Pterygota</taxon>
        <taxon>Neoptera</taxon>
        <taxon>Endopterygota</taxon>
        <taxon>Diptera</taxon>
        <taxon>Nematocera</taxon>
        <taxon>Culicoidea</taxon>
        <taxon>Culicidae</taxon>
        <taxon>Anophelinae</taxon>
        <taxon>Anopheles</taxon>
    </lineage>
</organism>
<feature type="signal peptide" evidence="2">
    <location>
        <begin position="1"/>
        <end position="25"/>
    </location>
</feature>
<evidence type="ECO:0000256" key="1">
    <source>
        <dbReference type="SAM" id="MobiDB-lite"/>
    </source>
</evidence>
<evidence type="ECO:0000256" key="2">
    <source>
        <dbReference type="SAM" id="SignalP"/>
    </source>
</evidence>
<reference evidence="3" key="1">
    <citation type="submission" date="2018-01" db="EMBL/GenBank/DDBJ databases">
        <title>An insight into the sialome of Amazonian anophelines.</title>
        <authorList>
            <person name="Ribeiro J.M."/>
            <person name="Scarpassa V."/>
            <person name="Calvo E."/>
        </authorList>
    </citation>
    <scope>NUCLEOTIDE SEQUENCE</scope>
    <source>
        <tissue evidence="3">Salivary glands</tissue>
    </source>
</reference>
<dbReference type="AlphaFoldDB" id="A0A2M4B1E3"/>
<evidence type="ECO:0000313" key="3">
    <source>
        <dbReference type="EMBL" id="MBW46853.1"/>
    </source>
</evidence>
<sequence length="177" mass="20465">MLRFLQVRGQHLLQLLYLLMRDAFGDETEYHEDVTDAGEEPEDDKHLVDGEQRAKLVLLRWLERGGKVPETDRRQRDERVVDGHIVRPLLEVAKHARRRKDEHDHARYKVQYDLADQIELTGHVAGVGRELVRLVPLVQPDKPARKELSHVGKEESIHGQPDEGVEDEKDPTEGVVR</sequence>
<feature type="chain" id="PRO_5014837533" evidence="2">
    <location>
        <begin position="26"/>
        <end position="177"/>
    </location>
</feature>
<name>A0A2M4B1E3_9DIPT</name>
<keyword evidence="2" id="KW-0732">Signal</keyword>